<dbReference type="GO" id="GO:0015920">
    <property type="term" value="P:lipopolysaccharide transport"/>
    <property type="evidence" value="ECO:0007669"/>
    <property type="project" value="TreeGrafter"/>
</dbReference>
<dbReference type="GO" id="GO:0043190">
    <property type="term" value="C:ATP-binding cassette (ABC) transporter complex"/>
    <property type="evidence" value="ECO:0007669"/>
    <property type="project" value="InterPro"/>
</dbReference>
<keyword evidence="3 6" id="KW-0812">Transmembrane</keyword>
<dbReference type="Pfam" id="PF03739">
    <property type="entry name" value="LptF_LptG"/>
    <property type="match status" value="1"/>
</dbReference>
<dbReference type="eggNOG" id="COG0795">
    <property type="taxonomic scope" value="Bacteria"/>
</dbReference>
<comment type="subcellular location">
    <subcellularLocation>
        <location evidence="1">Cell membrane</location>
        <topology evidence="1">Multi-pass membrane protein</topology>
    </subcellularLocation>
</comment>
<organism evidence="7 8">
    <name type="scientific">Syntrophotalea carbinolica (strain DSM 2380 / NBRC 103641 / GraBd1)</name>
    <name type="common">Pelobacter carbinolicus</name>
    <dbReference type="NCBI Taxonomy" id="338963"/>
    <lineage>
        <taxon>Bacteria</taxon>
        <taxon>Pseudomonadati</taxon>
        <taxon>Thermodesulfobacteriota</taxon>
        <taxon>Desulfuromonadia</taxon>
        <taxon>Desulfuromonadales</taxon>
        <taxon>Syntrophotaleaceae</taxon>
        <taxon>Syntrophotalea</taxon>
    </lineage>
</organism>
<keyword evidence="8" id="KW-1185">Reference proteome</keyword>
<evidence type="ECO:0000313" key="7">
    <source>
        <dbReference type="EMBL" id="ABA89164.1"/>
    </source>
</evidence>
<dbReference type="PANTHER" id="PTHR33529">
    <property type="entry name" value="SLR0882 PROTEIN-RELATED"/>
    <property type="match status" value="1"/>
</dbReference>
<sequence length="362" mass="40359">MTPLYSRYILATFFRLFGLAIGAFAGLYLLVEFFERIDDFIEYHASVTLCVAYFLNKTPLIITQVAPLACLMAVFMTLGGFTRSGELVAMHAGGISLAKIAAPMLRMGLLFSLIILAANEVIVPPSIQRARHILTTEVRGGPAVHYKQDKIWLRHNRSILNIRQIEPVQQTLKGITLLSFDKNFRIQQRFDAGSAVYSGGRWYCQDAVTRRFDTTSGNLLTEQRLAEKIEDLPVVPEDFKVPGSKRNEDLPISEFHRLGKKLKREGYNPTRFQVDMHARIAAPFGCLMMTFLGIPFAIRKGRGASMALGIAISVAIGALYFILNATLLAFGYSGTFPPIIAAWSANILFLLFGTWLFLHSEG</sequence>
<feature type="transmembrane region" description="Helical" evidence="6">
    <location>
        <begin position="339"/>
        <end position="358"/>
    </location>
</feature>
<dbReference type="EMBL" id="CP000142">
    <property type="protein sequence ID" value="ABA89164.1"/>
    <property type="molecule type" value="Genomic_DNA"/>
</dbReference>
<dbReference type="NCBIfam" id="TIGR04408">
    <property type="entry name" value="LptG_lptG"/>
    <property type="match status" value="1"/>
</dbReference>
<evidence type="ECO:0000256" key="6">
    <source>
        <dbReference type="SAM" id="Phobius"/>
    </source>
</evidence>
<reference evidence="7 8" key="2">
    <citation type="journal article" date="2012" name="BMC Genomics">
        <title>The genome of Pelobacter carbinolicus reveals surprising metabolic capabilities and physiological features.</title>
        <authorList>
            <person name="Aklujkar M."/>
            <person name="Haveman S.A."/>
            <person name="Didonato R.Jr."/>
            <person name="Chertkov O."/>
            <person name="Han C.S."/>
            <person name="Land M.L."/>
            <person name="Brown P."/>
            <person name="Lovley D.R."/>
        </authorList>
    </citation>
    <scope>NUCLEOTIDE SEQUENCE [LARGE SCALE GENOMIC DNA]</scope>
    <source>
        <strain evidence="8">DSM 2380 / NBRC 103641 / GraBd1</strain>
    </source>
</reference>
<evidence type="ECO:0000313" key="8">
    <source>
        <dbReference type="Proteomes" id="UP000002534"/>
    </source>
</evidence>
<feature type="transmembrane region" description="Helical" evidence="6">
    <location>
        <begin position="12"/>
        <end position="31"/>
    </location>
</feature>
<dbReference type="KEGG" id="pca:Pcar_1923"/>
<name>Q3A393_SYNC1</name>
<evidence type="ECO:0000256" key="5">
    <source>
        <dbReference type="ARBA" id="ARBA00023136"/>
    </source>
</evidence>
<accession>Q3A393</accession>
<feature type="transmembrane region" description="Helical" evidence="6">
    <location>
        <begin position="103"/>
        <end position="123"/>
    </location>
</feature>
<keyword evidence="2" id="KW-1003">Cell membrane</keyword>
<dbReference type="AlphaFoldDB" id="Q3A393"/>
<evidence type="ECO:0000256" key="2">
    <source>
        <dbReference type="ARBA" id="ARBA00022475"/>
    </source>
</evidence>
<dbReference type="STRING" id="338963.Pcar_1923"/>
<dbReference type="InterPro" id="IPR030923">
    <property type="entry name" value="LptG"/>
</dbReference>
<protein>
    <submittedName>
        <fullName evidence="7">Lipopolysaccharide ABC transporter, membrane protein LptG</fullName>
    </submittedName>
</protein>
<dbReference type="HOGENOM" id="CLU_028799_3_2_7"/>
<dbReference type="InterPro" id="IPR005495">
    <property type="entry name" value="LptG/LptF_permease"/>
</dbReference>
<dbReference type="GO" id="GO:0055085">
    <property type="term" value="P:transmembrane transport"/>
    <property type="evidence" value="ECO:0007669"/>
    <property type="project" value="InterPro"/>
</dbReference>
<evidence type="ECO:0000256" key="3">
    <source>
        <dbReference type="ARBA" id="ARBA00022692"/>
    </source>
</evidence>
<evidence type="ECO:0000256" key="1">
    <source>
        <dbReference type="ARBA" id="ARBA00004651"/>
    </source>
</evidence>
<dbReference type="PANTHER" id="PTHR33529:SF6">
    <property type="entry name" value="YJGP_YJGQ FAMILY PERMEASE"/>
    <property type="match status" value="1"/>
</dbReference>
<feature type="transmembrane region" description="Helical" evidence="6">
    <location>
        <begin position="310"/>
        <end position="333"/>
    </location>
</feature>
<keyword evidence="4 6" id="KW-1133">Transmembrane helix</keyword>
<gene>
    <name evidence="7" type="primary">lptG</name>
    <name evidence="7" type="ordered locus">Pcar_1923</name>
</gene>
<feature type="transmembrane region" description="Helical" evidence="6">
    <location>
        <begin position="280"/>
        <end position="298"/>
    </location>
</feature>
<dbReference type="OrthoDB" id="9783403at2"/>
<keyword evidence="5 6" id="KW-0472">Membrane</keyword>
<dbReference type="Proteomes" id="UP000002534">
    <property type="component" value="Chromosome"/>
</dbReference>
<proteinExistence type="predicted"/>
<reference evidence="8" key="1">
    <citation type="submission" date="2005-10" db="EMBL/GenBank/DDBJ databases">
        <title>Complete sequence of Pelobacter carbinolicus DSM 2380.</title>
        <authorList>
            <person name="Copeland A."/>
            <person name="Lucas S."/>
            <person name="Lapidus A."/>
            <person name="Barry K."/>
            <person name="Detter J.C."/>
            <person name="Glavina T."/>
            <person name="Hammon N."/>
            <person name="Israni S."/>
            <person name="Pitluck S."/>
            <person name="Chertkov O."/>
            <person name="Schmutz J."/>
            <person name="Larimer F."/>
            <person name="Land M."/>
            <person name="Kyrpides N."/>
            <person name="Ivanova N."/>
            <person name="Richardson P."/>
        </authorList>
    </citation>
    <scope>NUCLEOTIDE SEQUENCE [LARGE SCALE GENOMIC DNA]</scope>
    <source>
        <strain evidence="8">DSM 2380 / NBRC 103641 / GraBd1</strain>
    </source>
</reference>
<feature type="transmembrane region" description="Helical" evidence="6">
    <location>
        <begin position="61"/>
        <end position="82"/>
    </location>
</feature>
<evidence type="ECO:0000256" key="4">
    <source>
        <dbReference type="ARBA" id="ARBA00022989"/>
    </source>
</evidence>
<dbReference type="RefSeq" id="WP_011341669.1">
    <property type="nucleotide sequence ID" value="NC_007498.2"/>
</dbReference>